<protein>
    <recommendedName>
        <fullName evidence="4">Outer membrane protein beta-barrel domain-containing protein</fullName>
    </recommendedName>
</protein>
<dbReference type="RefSeq" id="WP_088353710.1">
    <property type="nucleotide sequence ID" value="NZ_CP061813.1"/>
</dbReference>
<evidence type="ECO:0000313" key="2">
    <source>
        <dbReference type="EMBL" id="QOD61136.1"/>
    </source>
</evidence>
<proteinExistence type="predicted"/>
<dbReference type="EMBL" id="CP061813">
    <property type="protein sequence ID" value="QOD61136.1"/>
    <property type="molecule type" value="Genomic_DNA"/>
</dbReference>
<feature type="chain" id="PRO_5032342591" description="Outer membrane protein beta-barrel domain-containing protein" evidence="1">
    <location>
        <begin position="22"/>
        <end position="198"/>
    </location>
</feature>
<name>A0A7L8AGK0_9FLAO</name>
<keyword evidence="1" id="KW-0732">Signal</keyword>
<gene>
    <name evidence="2" type="ORF">H9I45_01450</name>
</gene>
<dbReference type="OrthoDB" id="5381546at2"/>
<evidence type="ECO:0000313" key="3">
    <source>
        <dbReference type="Proteomes" id="UP000516764"/>
    </source>
</evidence>
<feature type="signal peptide" evidence="1">
    <location>
        <begin position="1"/>
        <end position="21"/>
    </location>
</feature>
<accession>A0A7L8AGK0</accession>
<evidence type="ECO:0008006" key="4">
    <source>
        <dbReference type="Google" id="ProtNLM"/>
    </source>
</evidence>
<evidence type="ECO:0000256" key="1">
    <source>
        <dbReference type="SAM" id="SignalP"/>
    </source>
</evidence>
<organism evidence="2 3">
    <name type="scientific">Polaribacter haliotis</name>
    <dbReference type="NCBI Taxonomy" id="1888915"/>
    <lineage>
        <taxon>Bacteria</taxon>
        <taxon>Pseudomonadati</taxon>
        <taxon>Bacteroidota</taxon>
        <taxon>Flavobacteriia</taxon>
        <taxon>Flavobacteriales</taxon>
        <taxon>Flavobacteriaceae</taxon>
    </lineage>
</organism>
<reference evidence="2 3" key="1">
    <citation type="journal article" date="2016" name="Int. J. Syst. Evol. Microbiol.">
        <title>Polaribacter haliotis sp. nov., isolated from the gut of abalone Haliotis discus hannai.</title>
        <authorList>
            <person name="Kim Y.O."/>
            <person name="Park I.S."/>
            <person name="Park S."/>
            <person name="Nam B.H."/>
            <person name="Park J.M."/>
            <person name="Kim D.G."/>
            <person name="Yoon J.H."/>
        </authorList>
    </citation>
    <scope>NUCLEOTIDE SEQUENCE [LARGE SCALE GENOMIC DNA]</scope>
    <source>
        <strain evidence="2 3">KCTC 52418</strain>
    </source>
</reference>
<dbReference type="KEGG" id="phal:H9I45_01450"/>
<keyword evidence="3" id="KW-1185">Reference proteome</keyword>
<dbReference type="AlphaFoldDB" id="A0A7L8AGK0"/>
<sequence length="198" mass="22452">MKTKKNIIVSIALIYVTFFNAQEPSSNDKKPWYKPDYVKMQFGGNIGFISLGIGYEVFENVLFSELLYGYVPKSISQADRIHLITIKNTFPIIKKEIGKNLTISPIAGFATTLDIGTTTFTTLPSKYPDGYYVPTAIHFTLYAGASVHQNFKNTKIFKGADFYFEVGTVESYLWYAITTKEVKMKDIFSFDVGVNFYL</sequence>
<dbReference type="Proteomes" id="UP000516764">
    <property type="component" value="Chromosome"/>
</dbReference>